<evidence type="ECO:0000256" key="3">
    <source>
        <dbReference type="SAM" id="Phobius"/>
    </source>
</evidence>
<dbReference type="GO" id="GO:0016758">
    <property type="term" value="F:hexosyltransferase activity"/>
    <property type="evidence" value="ECO:0007669"/>
    <property type="project" value="UniProtKB-ARBA"/>
</dbReference>
<evidence type="ECO:0000259" key="4">
    <source>
        <dbReference type="Pfam" id="PF00535"/>
    </source>
</evidence>
<dbReference type="Proteomes" id="UP000014539">
    <property type="component" value="Unassembled WGS sequence"/>
</dbReference>
<dbReference type="CDD" id="cd00761">
    <property type="entry name" value="Glyco_tranf_GTA_type"/>
    <property type="match status" value="1"/>
</dbReference>
<dbReference type="RefSeq" id="WP_016646922.1">
    <property type="nucleotide sequence ID" value="NZ_KE340327.1"/>
</dbReference>
<protein>
    <recommendedName>
        <fullName evidence="4">Glycosyltransferase 2-like domain-containing protein</fullName>
    </recommendedName>
</protein>
<dbReference type="SUPFAM" id="SSF53448">
    <property type="entry name" value="Nucleotide-diphospho-sugar transferases"/>
    <property type="match status" value="1"/>
</dbReference>
<dbReference type="PANTHER" id="PTHR22916:SF51">
    <property type="entry name" value="GLYCOSYLTRANSFERASE EPSH-RELATED"/>
    <property type="match status" value="1"/>
</dbReference>
<evidence type="ECO:0000313" key="6">
    <source>
        <dbReference type="Proteomes" id="UP000014539"/>
    </source>
</evidence>
<sequence length="333" mass="39856">MNSPLVSIIVPVYNVENFIEKCATTLFEQDYDNIEYIFVNDCTPDNSISVLKEIIEKYPNRKSSIKIINKEKNEGLPQARKTGLENSNGEYIMHVDSDDWVELDMVSSLVKEAIKTDSDIVICDYYINYKDKEKYCSQDINLYNLDKYLRDCFVLKTQKVSIWSKFCKRDVYQNIEFPTFSNAEDFFIHIQIFYHYFNDIHYLNKAFLHYNKTNENSITYKTVSEKKIKELYCFDKQIQIFLKENDIYDKFIEYHYMGLLYRAIAITGGKYNNILNGIAPEANKLRYIWKNYSFNFYKKILYTFCFFNINIIFMYNIFKNMKANFILFLKNNV</sequence>
<gene>
    <name evidence="5" type="ORF">HMPREF9309_01067</name>
</gene>
<evidence type="ECO:0000256" key="2">
    <source>
        <dbReference type="ARBA" id="ARBA00022679"/>
    </source>
</evidence>
<feature type="domain" description="Glycosyltransferase 2-like" evidence="4">
    <location>
        <begin position="7"/>
        <end position="140"/>
    </location>
</feature>
<organism evidence="5 6">
    <name type="scientific">Campylobacter ureolyticus ACS-301-V-Sch3b</name>
    <dbReference type="NCBI Taxonomy" id="883165"/>
    <lineage>
        <taxon>Bacteria</taxon>
        <taxon>Pseudomonadati</taxon>
        <taxon>Campylobacterota</taxon>
        <taxon>Epsilonproteobacteria</taxon>
        <taxon>Campylobacterales</taxon>
        <taxon>Campylobacteraceae</taxon>
        <taxon>Campylobacter</taxon>
    </lineage>
</organism>
<evidence type="ECO:0000256" key="1">
    <source>
        <dbReference type="ARBA" id="ARBA00022676"/>
    </source>
</evidence>
<feature type="transmembrane region" description="Helical" evidence="3">
    <location>
        <begin position="300"/>
        <end position="318"/>
    </location>
</feature>
<dbReference type="AlphaFoldDB" id="S3XDG2"/>
<keyword evidence="3" id="KW-0812">Transmembrane</keyword>
<keyword evidence="6" id="KW-1185">Reference proteome</keyword>
<dbReference type="InterPro" id="IPR029044">
    <property type="entry name" value="Nucleotide-diphossugar_trans"/>
</dbReference>
<comment type="caution">
    <text evidence="5">The sequence shown here is derived from an EMBL/GenBank/DDBJ whole genome shotgun (WGS) entry which is preliminary data.</text>
</comment>
<keyword evidence="3" id="KW-0472">Membrane</keyword>
<accession>S3XDG2</accession>
<reference evidence="5 6" key="1">
    <citation type="submission" date="2013-06" db="EMBL/GenBank/DDBJ databases">
        <title>The Genome Sequence of Campylobacter ureolyticus ACS-301-V-SCH3B.</title>
        <authorList>
            <consortium name="The Broad Institute Genomics Platform"/>
            <person name="Earl A."/>
            <person name="Ward D."/>
            <person name="Feldgarden M."/>
            <person name="Gevers D."/>
            <person name="Saerens B."/>
            <person name="Vaneechoutte M."/>
            <person name="Walker B."/>
            <person name="Young S."/>
            <person name="Zeng Q."/>
            <person name="Gargeya S."/>
            <person name="Fitzgerald M."/>
            <person name="Haas B."/>
            <person name="Abouelleil A."/>
            <person name="Allen A.W."/>
            <person name="Alvarado L."/>
            <person name="Arachchi H.M."/>
            <person name="Berlin A.M."/>
            <person name="Chapman S.B."/>
            <person name="Gainer-Dewar J."/>
            <person name="Goldberg J."/>
            <person name="Griggs A."/>
            <person name="Gujja S."/>
            <person name="Hansen M."/>
            <person name="Howarth C."/>
            <person name="Imamovic A."/>
            <person name="Ireland A."/>
            <person name="Larimer J."/>
            <person name="McCowan C."/>
            <person name="Murphy C."/>
            <person name="Pearson M."/>
            <person name="Poon T.W."/>
            <person name="Priest M."/>
            <person name="Roberts A."/>
            <person name="Saif S."/>
            <person name="Shea T."/>
            <person name="Sisk P."/>
            <person name="Sykes S."/>
            <person name="Wortman J."/>
            <person name="Nusbaum C."/>
            <person name="Birren B."/>
        </authorList>
    </citation>
    <scope>NUCLEOTIDE SEQUENCE [LARGE SCALE GENOMIC DNA]</scope>
    <source>
        <strain evidence="5 6">ACS-301-V-Sch3b</strain>
    </source>
</reference>
<dbReference type="InterPro" id="IPR001173">
    <property type="entry name" value="Glyco_trans_2-like"/>
</dbReference>
<dbReference type="Gene3D" id="3.90.550.10">
    <property type="entry name" value="Spore Coat Polysaccharide Biosynthesis Protein SpsA, Chain A"/>
    <property type="match status" value="1"/>
</dbReference>
<dbReference type="PANTHER" id="PTHR22916">
    <property type="entry name" value="GLYCOSYLTRANSFERASE"/>
    <property type="match status" value="1"/>
</dbReference>
<evidence type="ECO:0000313" key="5">
    <source>
        <dbReference type="EMBL" id="EPH08874.1"/>
    </source>
</evidence>
<keyword evidence="3" id="KW-1133">Transmembrane helix</keyword>
<dbReference type="PATRIC" id="fig|883165.3.peg.1082"/>
<name>S3XDG2_9BACT</name>
<keyword evidence="2" id="KW-0808">Transferase</keyword>
<dbReference type="EMBL" id="AGYD01000008">
    <property type="protein sequence ID" value="EPH08874.1"/>
    <property type="molecule type" value="Genomic_DNA"/>
</dbReference>
<proteinExistence type="predicted"/>
<dbReference type="Pfam" id="PF00535">
    <property type="entry name" value="Glycos_transf_2"/>
    <property type="match status" value="1"/>
</dbReference>
<dbReference type="HOGENOM" id="CLU_025996_25_0_7"/>
<keyword evidence="1" id="KW-0328">Glycosyltransferase</keyword>